<sequence>MGSSILHVHSSQHTYPIIIEPGCRKRTFAFIDQYITRKPTKYLIITDDNVAPLYLEDVVHSFPSSETVETYVVPSGEQSKSFKQYEETVTAALKYRLDRRSLIIALGGGVVGDLAGFVAASYMRGIPFIQIPTTLLAHDSSVGGKVGINHSLGKNMVGAFHQPSLVLYDPEALLSLPEREWRSGFAEVIKHGFIADKDLLEWLVTHVTSFQEWDMDILSEMLYRSIQVKANIVQEDEKEQGVRAFLNFGHTLGHAIEAEAGYGAITHGEAVAIGIVYALRLSEKCFEVNLQSAPYLEKLKSLGYQLDIPKQLSADGLLERMSVDKKAYNQVIRFVLLKAIGKPVVQGMSGTVLLDELKREVK</sequence>
<comment type="subcellular location">
    <subcellularLocation>
        <location evidence="4 18">Cytoplasm</location>
    </subcellularLocation>
</comment>
<comment type="function">
    <text evidence="18">Catalyzes the conversion of 3-deoxy-D-arabino-heptulosonate 7-phosphate (DAHP) to dehydroquinate (DHQ).</text>
</comment>
<evidence type="ECO:0000256" key="3">
    <source>
        <dbReference type="ARBA" id="ARBA00001947"/>
    </source>
</evidence>
<evidence type="ECO:0000256" key="18">
    <source>
        <dbReference type="HAMAP-Rule" id="MF_00110"/>
    </source>
</evidence>
<feature type="binding site" evidence="18">
    <location>
        <begin position="109"/>
        <end position="113"/>
    </location>
    <ligand>
        <name>NAD(+)</name>
        <dbReference type="ChEBI" id="CHEBI:57540"/>
    </ligand>
</feature>
<feature type="binding site" evidence="18">
    <location>
        <position position="145"/>
    </location>
    <ligand>
        <name>NAD(+)</name>
        <dbReference type="ChEBI" id="CHEBI:57540"/>
    </ligand>
</feature>
<evidence type="ECO:0000259" key="21">
    <source>
        <dbReference type="Pfam" id="PF24621"/>
    </source>
</evidence>
<dbReference type="OrthoDB" id="9806583at2"/>
<dbReference type="Pfam" id="PF24621">
    <property type="entry name" value="DHQS_C"/>
    <property type="match status" value="1"/>
</dbReference>
<feature type="binding site" evidence="18">
    <location>
        <begin position="75"/>
        <end position="80"/>
    </location>
    <ligand>
        <name>NAD(+)</name>
        <dbReference type="ChEBI" id="CHEBI:57540"/>
    </ligand>
</feature>
<feature type="binding site" evidence="18">
    <location>
        <position position="154"/>
    </location>
    <ligand>
        <name>NAD(+)</name>
        <dbReference type="ChEBI" id="CHEBI:57540"/>
    </ligand>
</feature>
<dbReference type="Proteomes" id="UP000198935">
    <property type="component" value="Unassembled WGS sequence"/>
</dbReference>
<dbReference type="GO" id="GO:0009073">
    <property type="term" value="P:aromatic amino acid family biosynthetic process"/>
    <property type="evidence" value="ECO:0007669"/>
    <property type="project" value="UniProtKB-KW"/>
</dbReference>
<dbReference type="InterPro" id="IPR030960">
    <property type="entry name" value="DHQS/DOIS_N"/>
</dbReference>
<gene>
    <name evidence="18" type="primary">aroB</name>
    <name evidence="22" type="ORF">SAMN05421736_10443</name>
</gene>
<comment type="similarity">
    <text evidence="6 18">Belongs to the sugar phosphate cyclases superfamily. Dehydroquinate synthase family.</text>
</comment>
<dbReference type="FunFam" id="3.40.50.1970:FF:000007">
    <property type="entry name" value="Pentafunctional AROM polypeptide"/>
    <property type="match status" value="1"/>
</dbReference>
<evidence type="ECO:0000256" key="15">
    <source>
        <dbReference type="ARBA" id="ARBA00023141"/>
    </source>
</evidence>
<dbReference type="AlphaFoldDB" id="A0A1H3NDZ5"/>
<comment type="cofactor">
    <cofactor evidence="18">
        <name>Co(2+)</name>
        <dbReference type="ChEBI" id="CHEBI:48828"/>
    </cofactor>
    <cofactor evidence="18">
        <name>Zn(2+)</name>
        <dbReference type="ChEBI" id="CHEBI:29105"/>
    </cofactor>
    <text evidence="18">Binds 1 divalent metal cation per subunit. Can use either Co(2+) or Zn(2+).</text>
</comment>
<keyword evidence="17 18" id="KW-0170">Cobalt</keyword>
<evidence type="ECO:0000256" key="11">
    <source>
        <dbReference type="ARBA" id="ARBA00022723"/>
    </source>
</evidence>
<dbReference type="UniPathway" id="UPA00053">
    <property type="reaction ID" value="UER00085"/>
</dbReference>
<feature type="binding site" evidence="18">
    <location>
        <position position="187"/>
    </location>
    <ligand>
        <name>Zn(2+)</name>
        <dbReference type="ChEBI" id="CHEBI:29105"/>
    </ligand>
</feature>
<keyword evidence="19" id="KW-0472">Membrane</keyword>
<dbReference type="PANTHER" id="PTHR43622:SF7">
    <property type="entry name" value="3-DEHYDROQUINATE SYNTHASE, CHLOROPLASTIC"/>
    <property type="match status" value="1"/>
</dbReference>
<evidence type="ECO:0000256" key="13">
    <source>
        <dbReference type="ARBA" id="ARBA00022833"/>
    </source>
</evidence>
<evidence type="ECO:0000313" key="22">
    <source>
        <dbReference type="EMBL" id="SDY87161.1"/>
    </source>
</evidence>
<feature type="binding site" evidence="18">
    <location>
        <position position="267"/>
    </location>
    <ligand>
        <name>Zn(2+)</name>
        <dbReference type="ChEBI" id="CHEBI:29105"/>
    </ligand>
</feature>
<evidence type="ECO:0000256" key="6">
    <source>
        <dbReference type="ARBA" id="ARBA00005412"/>
    </source>
</evidence>
<evidence type="ECO:0000256" key="9">
    <source>
        <dbReference type="ARBA" id="ARBA00022490"/>
    </source>
</evidence>
<keyword evidence="16 18" id="KW-0456">Lyase</keyword>
<comment type="caution">
    <text evidence="18">Lacks conserved residue(s) required for the propagation of feature annotation.</text>
</comment>
<keyword evidence="19" id="KW-0812">Transmembrane</keyword>
<dbReference type="GO" id="GO:0008652">
    <property type="term" value="P:amino acid biosynthetic process"/>
    <property type="evidence" value="ECO:0007669"/>
    <property type="project" value="UniProtKB-KW"/>
</dbReference>
<evidence type="ECO:0000256" key="2">
    <source>
        <dbReference type="ARBA" id="ARBA00001911"/>
    </source>
</evidence>
<evidence type="ECO:0000256" key="4">
    <source>
        <dbReference type="ARBA" id="ARBA00004496"/>
    </source>
</evidence>
<feature type="domain" description="3-dehydroquinate synthase N-terminal" evidence="20">
    <location>
        <begin position="71"/>
        <end position="182"/>
    </location>
</feature>
<evidence type="ECO:0000256" key="16">
    <source>
        <dbReference type="ARBA" id="ARBA00023239"/>
    </source>
</evidence>
<name>A0A1H3NDZ5_9BACI</name>
<dbReference type="CDD" id="cd08195">
    <property type="entry name" value="DHQS"/>
    <property type="match status" value="1"/>
</dbReference>
<evidence type="ECO:0000256" key="5">
    <source>
        <dbReference type="ARBA" id="ARBA00004661"/>
    </source>
</evidence>
<evidence type="ECO:0000259" key="20">
    <source>
        <dbReference type="Pfam" id="PF01761"/>
    </source>
</evidence>
<keyword evidence="11 18" id="KW-0479">Metal-binding</keyword>
<feature type="transmembrane region" description="Helical" evidence="19">
    <location>
        <begin position="102"/>
        <end position="123"/>
    </location>
</feature>
<dbReference type="GO" id="GO:0000166">
    <property type="term" value="F:nucleotide binding"/>
    <property type="evidence" value="ECO:0007669"/>
    <property type="project" value="UniProtKB-KW"/>
</dbReference>
<evidence type="ECO:0000256" key="17">
    <source>
        <dbReference type="ARBA" id="ARBA00023285"/>
    </source>
</evidence>
<dbReference type="InterPro" id="IPR056179">
    <property type="entry name" value="DHQS_C"/>
</dbReference>
<evidence type="ECO:0000256" key="14">
    <source>
        <dbReference type="ARBA" id="ARBA00023027"/>
    </source>
</evidence>
<keyword evidence="10 18" id="KW-0028">Amino-acid biosynthesis</keyword>
<evidence type="ECO:0000256" key="12">
    <source>
        <dbReference type="ARBA" id="ARBA00022741"/>
    </source>
</evidence>
<feature type="domain" description="3-dehydroquinate synthase C-terminal" evidence="21">
    <location>
        <begin position="184"/>
        <end position="327"/>
    </location>
</feature>
<dbReference type="GO" id="GO:0046872">
    <property type="term" value="F:metal ion binding"/>
    <property type="evidence" value="ECO:0007669"/>
    <property type="project" value="UniProtKB-KW"/>
</dbReference>
<dbReference type="STRING" id="1503961.SAMN05421736_10443"/>
<protein>
    <recommendedName>
        <fullName evidence="8 18">3-dehydroquinate synthase</fullName>
        <shortName evidence="18">DHQS</shortName>
        <ecNumber evidence="7 18">4.2.3.4</ecNumber>
    </recommendedName>
</protein>
<dbReference type="GO" id="GO:0005737">
    <property type="term" value="C:cytoplasm"/>
    <property type="evidence" value="ECO:0007669"/>
    <property type="project" value="UniProtKB-SubCell"/>
</dbReference>
<reference evidence="23" key="1">
    <citation type="submission" date="2016-10" db="EMBL/GenBank/DDBJ databases">
        <authorList>
            <person name="Varghese N."/>
            <person name="Submissions S."/>
        </authorList>
    </citation>
    <scope>NUCLEOTIDE SEQUENCE [LARGE SCALE GENOMIC DNA]</scope>
    <source>
        <strain evidence="23">SP</strain>
    </source>
</reference>
<dbReference type="HAMAP" id="MF_00110">
    <property type="entry name" value="DHQ_synthase"/>
    <property type="match status" value="1"/>
</dbReference>
<organism evidence="22 23">
    <name type="scientific">Evansella caseinilytica</name>
    <dbReference type="NCBI Taxonomy" id="1503961"/>
    <lineage>
        <taxon>Bacteria</taxon>
        <taxon>Bacillati</taxon>
        <taxon>Bacillota</taxon>
        <taxon>Bacilli</taxon>
        <taxon>Bacillales</taxon>
        <taxon>Bacillaceae</taxon>
        <taxon>Evansella</taxon>
    </lineage>
</organism>
<dbReference type="EC" id="4.2.3.4" evidence="7 18"/>
<evidence type="ECO:0000256" key="10">
    <source>
        <dbReference type="ARBA" id="ARBA00022605"/>
    </source>
</evidence>
<feature type="binding site" evidence="18">
    <location>
        <begin position="133"/>
        <end position="134"/>
    </location>
    <ligand>
        <name>NAD(+)</name>
        <dbReference type="ChEBI" id="CHEBI:57540"/>
    </ligand>
</feature>
<accession>A0A1H3NDZ5</accession>
<dbReference type="Gene3D" id="1.20.1090.10">
    <property type="entry name" value="Dehydroquinate synthase-like - alpha domain"/>
    <property type="match status" value="1"/>
</dbReference>
<keyword evidence="23" id="KW-1185">Reference proteome</keyword>
<dbReference type="InterPro" id="IPR016037">
    <property type="entry name" value="DHQ_synth_AroB"/>
</dbReference>
<dbReference type="PANTHER" id="PTHR43622">
    <property type="entry name" value="3-DEHYDROQUINATE SYNTHASE"/>
    <property type="match status" value="1"/>
</dbReference>
<dbReference type="PIRSF" id="PIRSF001455">
    <property type="entry name" value="DHQ_synth"/>
    <property type="match status" value="1"/>
</dbReference>
<evidence type="ECO:0000256" key="19">
    <source>
        <dbReference type="SAM" id="Phobius"/>
    </source>
</evidence>
<proteinExistence type="inferred from homology"/>
<evidence type="ECO:0000256" key="1">
    <source>
        <dbReference type="ARBA" id="ARBA00001393"/>
    </source>
</evidence>
<dbReference type="InterPro" id="IPR050071">
    <property type="entry name" value="Dehydroquinate_synthase"/>
</dbReference>
<keyword evidence="9 18" id="KW-0963">Cytoplasm</keyword>
<dbReference type="Gene3D" id="3.40.50.1970">
    <property type="match status" value="1"/>
</dbReference>
<dbReference type="GO" id="GO:0009423">
    <property type="term" value="P:chorismate biosynthetic process"/>
    <property type="evidence" value="ECO:0007669"/>
    <property type="project" value="UniProtKB-UniRule"/>
</dbReference>
<comment type="pathway">
    <text evidence="5 18">Metabolic intermediate biosynthesis; chorismate biosynthesis; chorismate from D-erythrose 4-phosphate and phosphoenolpyruvate: step 2/7.</text>
</comment>
<evidence type="ECO:0000256" key="7">
    <source>
        <dbReference type="ARBA" id="ARBA00013031"/>
    </source>
</evidence>
<evidence type="ECO:0000256" key="8">
    <source>
        <dbReference type="ARBA" id="ARBA00017684"/>
    </source>
</evidence>
<feature type="binding site" evidence="18">
    <location>
        <position position="250"/>
    </location>
    <ligand>
        <name>Zn(2+)</name>
        <dbReference type="ChEBI" id="CHEBI:29105"/>
    </ligand>
</feature>
<comment type="cofactor">
    <cofactor evidence="2 18">
        <name>NAD(+)</name>
        <dbReference type="ChEBI" id="CHEBI:57540"/>
    </cofactor>
</comment>
<keyword evidence="14 18" id="KW-0520">NAD</keyword>
<keyword evidence="19" id="KW-1133">Transmembrane helix</keyword>
<dbReference type="InterPro" id="IPR030963">
    <property type="entry name" value="DHQ_synth_fam"/>
</dbReference>
<dbReference type="Pfam" id="PF01761">
    <property type="entry name" value="DHQ_synthase"/>
    <property type="match status" value="1"/>
</dbReference>
<evidence type="ECO:0000313" key="23">
    <source>
        <dbReference type="Proteomes" id="UP000198935"/>
    </source>
</evidence>
<keyword evidence="13 18" id="KW-0862">Zinc</keyword>
<dbReference type="NCBIfam" id="TIGR01357">
    <property type="entry name" value="aroB"/>
    <property type="match status" value="1"/>
</dbReference>
<comment type="cofactor">
    <cofactor evidence="3">
        <name>Zn(2+)</name>
        <dbReference type="ChEBI" id="CHEBI:29105"/>
    </cofactor>
</comment>
<dbReference type="SUPFAM" id="SSF56796">
    <property type="entry name" value="Dehydroquinate synthase-like"/>
    <property type="match status" value="1"/>
</dbReference>
<comment type="catalytic activity">
    <reaction evidence="1 18">
        <text>7-phospho-2-dehydro-3-deoxy-D-arabino-heptonate = 3-dehydroquinate + phosphate</text>
        <dbReference type="Rhea" id="RHEA:21968"/>
        <dbReference type="ChEBI" id="CHEBI:32364"/>
        <dbReference type="ChEBI" id="CHEBI:43474"/>
        <dbReference type="ChEBI" id="CHEBI:58394"/>
        <dbReference type="EC" id="4.2.3.4"/>
    </reaction>
</comment>
<dbReference type="EMBL" id="FNPI01000004">
    <property type="protein sequence ID" value="SDY87161.1"/>
    <property type="molecule type" value="Genomic_DNA"/>
</dbReference>
<dbReference type="GO" id="GO:0003856">
    <property type="term" value="F:3-dehydroquinate synthase activity"/>
    <property type="evidence" value="ECO:0007669"/>
    <property type="project" value="UniProtKB-UniRule"/>
</dbReference>
<keyword evidence="15 18" id="KW-0057">Aromatic amino acid biosynthesis</keyword>
<keyword evidence="12 18" id="KW-0547">Nucleotide-binding</keyword>